<keyword evidence="2" id="KW-0812">Transmembrane</keyword>
<evidence type="ECO:0000256" key="2">
    <source>
        <dbReference type="SAM" id="Phobius"/>
    </source>
</evidence>
<evidence type="ECO:0000313" key="6">
    <source>
        <dbReference type="Proteomes" id="UP000295058"/>
    </source>
</evidence>
<keyword evidence="2" id="KW-1133">Transmembrane helix</keyword>
<reference evidence="4 6" key="2">
    <citation type="submission" date="2019-03" db="EMBL/GenBank/DDBJ databases">
        <title>Genomic Encyclopedia of Archaeal and Bacterial Type Strains, Phase II (KMG-II): from individual species to whole genera.</title>
        <authorList>
            <person name="Goeker M."/>
        </authorList>
    </citation>
    <scope>NUCLEOTIDE SEQUENCE [LARGE SCALE GENOMIC DNA]</scope>
    <source>
        <strain evidence="4 6">DSM 15594</strain>
    </source>
</reference>
<dbReference type="RefSeq" id="WP_094278107.1">
    <property type="nucleotide sequence ID" value="NZ_NQJF01000006.1"/>
</dbReference>
<evidence type="ECO:0000313" key="4">
    <source>
        <dbReference type="EMBL" id="TDW59436.1"/>
    </source>
</evidence>
<evidence type="ECO:0008006" key="7">
    <source>
        <dbReference type="Google" id="ProtNLM"/>
    </source>
</evidence>
<evidence type="ECO:0000256" key="1">
    <source>
        <dbReference type="SAM" id="MobiDB-lite"/>
    </source>
</evidence>
<dbReference type="EMBL" id="SODO01000005">
    <property type="protein sequence ID" value="TDW59436.1"/>
    <property type="molecule type" value="Genomic_DNA"/>
</dbReference>
<dbReference type="Proteomes" id="UP000243640">
    <property type="component" value="Unassembled WGS sequence"/>
</dbReference>
<gene>
    <name evidence="3" type="ORF">B6S09_08695</name>
    <name evidence="4" type="ORF">LY04_01687</name>
</gene>
<feature type="transmembrane region" description="Helical" evidence="2">
    <location>
        <begin position="112"/>
        <end position="133"/>
    </location>
</feature>
<feature type="transmembrane region" description="Helical" evidence="2">
    <location>
        <begin position="139"/>
        <end position="160"/>
    </location>
</feature>
<dbReference type="OrthoDB" id="7366354at2"/>
<comment type="caution">
    <text evidence="3">The sequence shown here is derived from an EMBL/GenBank/DDBJ whole genome shotgun (WGS) entry which is preliminary data.</text>
</comment>
<sequence length="206" mass="22123">MSDWKDIATTVGRIAGTVAPLLSGPVGVAATIGAQIAGVLGTDNRPDAVQRELVQNPESALKLQEWAYQEREQIRQANLKLVELHMKETEIFLDDVQHARQQHRENPVPARLTMALAIMVVALTVGLMAMPVPDGSKDVVFYLAGQIVTAFLAAVTYWLGSSRGSAEKQKQIDRIAGGHLGASTRLAGRGDLTGAATGRRADPYSQ</sequence>
<keyword evidence="2" id="KW-0472">Membrane</keyword>
<feature type="region of interest" description="Disordered" evidence="1">
    <location>
        <begin position="186"/>
        <end position="206"/>
    </location>
</feature>
<dbReference type="EMBL" id="NQJF01000006">
    <property type="protein sequence ID" value="OYD24691.1"/>
    <property type="molecule type" value="Genomic_DNA"/>
</dbReference>
<evidence type="ECO:0000313" key="3">
    <source>
        <dbReference type="EMBL" id="OYD24691.1"/>
    </source>
</evidence>
<name>A0A235CJC2_9GAMM</name>
<reference evidence="3 5" key="1">
    <citation type="submission" date="2017-08" db="EMBL/GenBank/DDBJ databases">
        <title>Draft Genome Sequence of the Marine Bacterium Oceanimonas baumannii ATCC 700832.</title>
        <authorList>
            <person name="Mcclelland W.D."/>
            <person name="Brennan M.A."/>
            <person name="Trachtenberg A.M."/>
            <person name="Maclea K.S."/>
        </authorList>
    </citation>
    <scope>NUCLEOTIDE SEQUENCE [LARGE SCALE GENOMIC DNA]</scope>
    <source>
        <strain evidence="3 5">ATCC 700832</strain>
    </source>
</reference>
<organism evidence="3 5">
    <name type="scientific">Oceanimonas baumannii</name>
    <dbReference type="NCBI Taxonomy" id="129578"/>
    <lineage>
        <taxon>Bacteria</taxon>
        <taxon>Pseudomonadati</taxon>
        <taxon>Pseudomonadota</taxon>
        <taxon>Gammaproteobacteria</taxon>
        <taxon>Aeromonadales</taxon>
        <taxon>Aeromonadaceae</taxon>
        <taxon>Oceanimonas</taxon>
    </lineage>
</organism>
<protein>
    <recommendedName>
        <fullName evidence="7">Holin of 3TMs, for gene-transfer release</fullName>
    </recommendedName>
</protein>
<dbReference type="Proteomes" id="UP000295058">
    <property type="component" value="Unassembled WGS sequence"/>
</dbReference>
<keyword evidence="6" id="KW-1185">Reference proteome</keyword>
<dbReference type="AlphaFoldDB" id="A0A235CJC2"/>
<proteinExistence type="predicted"/>
<evidence type="ECO:0000313" key="5">
    <source>
        <dbReference type="Proteomes" id="UP000243640"/>
    </source>
</evidence>
<accession>A0A235CJC2</accession>